<dbReference type="GO" id="GO:0004672">
    <property type="term" value="F:protein kinase activity"/>
    <property type="evidence" value="ECO:0007669"/>
    <property type="project" value="InterPro"/>
</dbReference>
<dbReference type="EMBL" id="ASHM01169465">
    <property type="protein sequence ID" value="PNX64710.1"/>
    <property type="molecule type" value="Genomic_DNA"/>
</dbReference>
<organism evidence="3 4">
    <name type="scientific">Trifolium pratense</name>
    <name type="common">Red clover</name>
    <dbReference type="NCBI Taxonomy" id="57577"/>
    <lineage>
        <taxon>Eukaryota</taxon>
        <taxon>Viridiplantae</taxon>
        <taxon>Streptophyta</taxon>
        <taxon>Embryophyta</taxon>
        <taxon>Tracheophyta</taxon>
        <taxon>Spermatophyta</taxon>
        <taxon>Magnoliopsida</taxon>
        <taxon>eudicotyledons</taxon>
        <taxon>Gunneridae</taxon>
        <taxon>Pentapetalae</taxon>
        <taxon>rosids</taxon>
        <taxon>fabids</taxon>
        <taxon>Fabales</taxon>
        <taxon>Fabaceae</taxon>
        <taxon>Papilionoideae</taxon>
        <taxon>50 kb inversion clade</taxon>
        <taxon>NPAAA clade</taxon>
        <taxon>Hologalegina</taxon>
        <taxon>IRL clade</taxon>
        <taxon>Trifolieae</taxon>
        <taxon>Trifolium</taxon>
    </lineage>
</organism>
<evidence type="ECO:0000256" key="1">
    <source>
        <dbReference type="ARBA" id="ARBA00022729"/>
    </source>
</evidence>
<dbReference type="Pfam" id="PF00069">
    <property type="entry name" value="Pkinase"/>
    <property type="match status" value="1"/>
</dbReference>
<reference evidence="3 4" key="1">
    <citation type="journal article" date="2014" name="Am. J. Bot.">
        <title>Genome assembly and annotation for red clover (Trifolium pratense; Fabaceae).</title>
        <authorList>
            <person name="Istvanek J."/>
            <person name="Jaros M."/>
            <person name="Krenek A."/>
            <person name="Repkova J."/>
        </authorList>
    </citation>
    <scope>NUCLEOTIDE SEQUENCE [LARGE SCALE GENOMIC DNA]</scope>
    <source>
        <strain evidence="4">cv. Tatra</strain>
        <tissue evidence="3">Young leaves</tissue>
    </source>
</reference>
<evidence type="ECO:0000313" key="4">
    <source>
        <dbReference type="Proteomes" id="UP000236291"/>
    </source>
</evidence>
<dbReference type="Proteomes" id="UP000236291">
    <property type="component" value="Unassembled WGS sequence"/>
</dbReference>
<dbReference type="InterPro" id="IPR000719">
    <property type="entry name" value="Prot_kinase_dom"/>
</dbReference>
<dbReference type="GO" id="GO:0030246">
    <property type="term" value="F:carbohydrate binding"/>
    <property type="evidence" value="ECO:0007669"/>
    <property type="project" value="UniProtKB-KW"/>
</dbReference>
<feature type="non-terminal residue" evidence="3">
    <location>
        <position position="91"/>
    </location>
</feature>
<comment type="caution">
    <text evidence="3">The sequence shown here is derived from an EMBL/GenBank/DDBJ whole genome shotgun (WGS) entry which is preliminary data.</text>
</comment>
<evidence type="ECO:0000259" key="2">
    <source>
        <dbReference type="PROSITE" id="PS50011"/>
    </source>
</evidence>
<gene>
    <name evidence="3" type="ORF">L195_g062250</name>
</gene>
<accession>A0A2K3KEJ6</accession>
<dbReference type="InterPro" id="IPR011009">
    <property type="entry name" value="Kinase-like_dom_sf"/>
</dbReference>
<keyword evidence="3" id="KW-0808">Transferase</keyword>
<dbReference type="SUPFAM" id="SSF56112">
    <property type="entry name" value="Protein kinase-like (PK-like)"/>
    <property type="match status" value="1"/>
</dbReference>
<feature type="domain" description="Protein kinase" evidence="2">
    <location>
        <begin position="1"/>
        <end position="91"/>
    </location>
</feature>
<dbReference type="PANTHER" id="PTHR47976:SF49">
    <property type="entry name" value="RECEPTOR-LIKE SERINE_THREONINE-PROTEIN KINASE"/>
    <property type="match status" value="1"/>
</dbReference>
<keyword evidence="3" id="KW-0418">Kinase</keyword>
<dbReference type="PROSITE" id="PS50011">
    <property type="entry name" value="PROTEIN_KINASE_DOM"/>
    <property type="match status" value="1"/>
</dbReference>
<proteinExistence type="predicted"/>
<reference evidence="3 4" key="2">
    <citation type="journal article" date="2017" name="Front. Plant Sci.">
        <title>Gene Classification and Mining of Molecular Markers Useful in Red Clover (Trifolium pratense) Breeding.</title>
        <authorList>
            <person name="Istvanek J."/>
            <person name="Dluhosova J."/>
            <person name="Dluhos P."/>
            <person name="Patkova L."/>
            <person name="Nedelnik J."/>
            <person name="Repkova J."/>
        </authorList>
    </citation>
    <scope>NUCLEOTIDE SEQUENCE [LARGE SCALE GENOMIC DNA]</scope>
    <source>
        <strain evidence="4">cv. Tatra</strain>
        <tissue evidence="3">Young leaves</tissue>
    </source>
</reference>
<name>A0A2K3KEJ6_TRIPR</name>
<protein>
    <submittedName>
        <fullName evidence="3">G-type lectin S-receptor-like serine/threonine-protein kinase</fullName>
    </submittedName>
</protein>
<dbReference type="AlphaFoldDB" id="A0A2K3KEJ6"/>
<evidence type="ECO:0000313" key="3">
    <source>
        <dbReference type="EMBL" id="PNX64710.1"/>
    </source>
</evidence>
<keyword evidence="1" id="KW-0732">Signal</keyword>
<sequence>MKLALDVARGILYLHEECEVRIIHCNINPQNILMDESWTAKISDFGLARLSKRGHSRTKAEEDGISRYLAPEWQKEDASVSVKADIYSFGV</sequence>
<keyword evidence="3" id="KW-0675">Receptor</keyword>
<dbReference type="STRING" id="57577.A0A2K3KEJ6"/>
<dbReference type="Gene3D" id="1.10.510.10">
    <property type="entry name" value="Transferase(Phosphotransferase) domain 1"/>
    <property type="match status" value="1"/>
</dbReference>
<dbReference type="GO" id="GO:0005524">
    <property type="term" value="F:ATP binding"/>
    <property type="evidence" value="ECO:0007669"/>
    <property type="project" value="InterPro"/>
</dbReference>
<keyword evidence="3" id="KW-0430">Lectin</keyword>
<dbReference type="PANTHER" id="PTHR47976">
    <property type="entry name" value="G-TYPE LECTIN S-RECEPTOR-LIKE SERINE/THREONINE-PROTEIN KINASE SD2-5"/>
    <property type="match status" value="1"/>
</dbReference>
<dbReference type="InterPro" id="IPR051343">
    <property type="entry name" value="G-type_lectin_kinases/EP1-like"/>
</dbReference>